<feature type="region of interest" description="Disordered" evidence="2">
    <location>
        <begin position="88"/>
        <end position="114"/>
    </location>
</feature>
<gene>
    <name evidence="3" type="ORF">COCCU_14205</name>
</gene>
<dbReference type="Proteomes" id="UP000424462">
    <property type="component" value="Plasmid pCOCCU"/>
</dbReference>
<evidence type="ECO:0000256" key="2">
    <source>
        <dbReference type="SAM" id="MobiDB-lite"/>
    </source>
</evidence>
<evidence type="ECO:0000313" key="4">
    <source>
        <dbReference type="Proteomes" id="UP000424462"/>
    </source>
</evidence>
<organism evidence="3 4">
    <name type="scientific">Corynebacterium occultum</name>
    <dbReference type="NCBI Taxonomy" id="2675219"/>
    <lineage>
        <taxon>Bacteria</taxon>
        <taxon>Bacillati</taxon>
        <taxon>Actinomycetota</taxon>
        <taxon>Actinomycetes</taxon>
        <taxon>Mycobacteriales</taxon>
        <taxon>Corynebacteriaceae</taxon>
        <taxon>Corynebacterium</taxon>
    </lineage>
</organism>
<name>A0A6B8W7V6_9CORY</name>
<feature type="coiled-coil region" evidence="1">
    <location>
        <begin position="2"/>
        <end position="71"/>
    </location>
</feature>
<dbReference type="EMBL" id="CP046456">
    <property type="protein sequence ID" value="QGU08731.1"/>
    <property type="molecule type" value="Genomic_DNA"/>
</dbReference>
<accession>A0A6B8W7V6</accession>
<keyword evidence="3" id="KW-0614">Plasmid</keyword>
<dbReference type="RefSeq" id="WP_156232976.1">
    <property type="nucleotide sequence ID" value="NZ_CP046456.1"/>
</dbReference>
<evidence type="ECO:0008006" key="5">
    <source>
        <dbReference type="Google" id="ProtNLM"/>
    </source>
</evidence>
<dbReference type="AlphaFoldDB" id="A0A6B8W7V6"/>
<evidence type="ECO:0000256" key="1">
    <source>
        <dbReference type="SAM" id="Coils"/>
    </source>
</evidence>
<dbReference type="KEGG" id="cok:COCCU_14205"/>
<keyword evidence="1" id="KW-0175">Coiled coil</keyword>
<evidence type="ECO:0000313" key="3">
    <source>
        <dbReference type="EMBL" id="QGU08731.1"/>
    </source>
</evidence>
<keyword evidence="4" id="KW-1185">Reference proteome</keyword>
<geneLocation type="plasmid" evidence="4">
    <name>pcoccu</name>
</geneLocation>
<protein>
    <recommendedName>
        <fullName evidence="5">Chromosome partition protein Smc</fullName>
    </recommendedName>
</protein>
<sequence length="114" mass="12246">MVNATTEDADQAHRELAELVEKLAQKQAATAEARALLAQAGAERAALTTDNKRLRHQLHTQQHTLEVAQAQAAEAGGRLSVFEQLFTHHTTHTPITPAPDAPTLPEQTAPSSTP</sequence>
<proteinExistence type="predicted"/>
<reference evidence="3 4" key="1">
    <citation type="submission" date="2019-11" db="EMBL/GenBank/DDBJ databases">
        <title>Complete genome sequence of Corynebacterium kalinowskii 1959, a novel Corynebacterium species isolated from soil of a small paddock in Vilsendorf, Germany.</title>
        <authorList>
            <person name="Schaffert L."/>
            <person name="Ruwe M."/>
            <person name="Milse J."/>
            <person name="Hanuschka K."/>
            <person name="Ortseifen V."/>
            <person name="Droste J."/>
            <person name="Brandt D."/>
            <person name="Schlueter L."/>
            <person name="Kutter Y."/>
            <person name="Vinke S."/>
            <person name="Viehoefer P."/>
            <person name="Jacob L."/>
            <person name="Luebke N.-C."/>
            <person name="Schulte-Berndt E."/>
            <person name="Hain C."/>
            <person name="Linder M."/>
            <person name="Schmidt P."/>
            <person name="Wollenschlaeger L."/>
            <person name="Luttermann T."/>
            <person name="Thieme E."/>
            <person name="Hassa J."/>
            <person name="Haak M."/>
            <person name="Wittchen M."/>
            <person name="Mentz A."/>
            <person name="Persicke M."/>
            <person name="Busche T."/>
            <person name="Ruckert C."/>
        </authorList>
    </citation>
    <scope>NUCLEOTIDE SEQUENCE [LARGE SCALE GENOMIC DNA]</scope>
    <source>
        <strain evidence="3 4">2039</strain>
        <plasmid evidence="4">pcoccu</plasmid>
    </source>
</reference>